<evidence type="ECO:0000256" key="6">
    <source>
        <dbReference type="ARBA" id="ARBA00023012"/>
    </source>
</evidence>
<sequence length="565" mass="64159">MKKNFSTIRWILLAAGIVAILGLTGMNVYSLYALRNQSIDSQKENKKLQVAEFADKARNRFRTPFNGLLSKDIEKLEETYRQTGQFTPEVFTILQNAASDSIYEGIYFIPANTTNCQNIDLFQKYDATSNRLIMAPGKNDIICDGMGMARTRMRVLMEEYNYNNKIIFDTHRSMTIALVNLKDDSVFGYLTMPTNMEYLISSYLQPTLDQKFGTEQNSGITVWLRDWTKEKIIASSDPSTSYDRQKVQFTQKFPDLFDDWYLAVAFTTDPMIAASNKTLFKNLIVLGAAFFLLLGALIFMFITAQRERELAERQAGFLANVTHELKTPLAVMQAAGENLADGRVDNKERLKAYGNHIHSESIRLRKMIEKLLDVAKADTNQSLIELQPVHLNTQLQKYIEEHAEFIKEKGFTLETSISDDVDIVMIDTDSFETIIGNLMENAIKYSGDEKYIGISLEQKGSKVELRVKDRGLGIPKKSMKHIFEKFYRAEDVLTANTKGHGLGLSIVKNLVEQNGGEISVRSEENKGSCFTIRFPVAHESDIEEYYLSNPVEPDKLTQDSSEYVG</sequence>
<dbReference type="PROSITE" id="PS50109">
    <property type="entry name" value="HIS_KIN"/>
    <property type="match status" value="1"/>
</dbReference>
<evidence type="ECO:0000256" key="2">
    <source>
        <dbReference type="ARBA" id="ARBA00012438"/>
    </source>
</evidence>
<keyword evidence="6" id="KW-0902">Two-component regulatory system</keyword>
<dbReference type="PANTHER" id="PTHR45453:SF1">
    <property type="entry name" value="PHOSPHATE REGULON SENSOR PROTEIN PHOR"/>
    <property type="match status" value="1"/>
</dbReference>
<dbReference type="InterPro" id="IPR050351">
    <property type="entry name" value="BphY/WalK/GraS-like"/>
</dbReference>
<dbReference type="SUPFAM" id="SSF47384">
    <property type="entry name" value="Homodimeric domain of signal transducing histidine kinase"/>
    <property type="match status" value="1"/>
</dbReference>
<dbReference type="FunFam" id="3.30.565.10:FF:000006">
    <property type="entry name" value="Sensor histidine kinase WalK"/>
    <property type="match status" value="1"/>
</dbReference>
<dbReference type="PANTHER" id="PTHR45453">
    <property type="entry name" value="PHOSPHATE REGULON SENSOR PROTEIN PHOR"/>
    <property type="match status" value="1"/>
</dbReference>
<dbReference type="CDD" id="cd00082">
    <property type="entry name" value="HisKA"/>
    <property type="match status" value="1"/>
</dbReference>
<evidence type="ECO:0000313" key="9">
    <source>
        <dbReference type="EMBL" id="NGP75589.1"/>
    </source>
</evidence>
<dbReference type="Pfam" id="PF00512">
    <property type="entry name" value="HisKA"/>
    <property type="match status" value="1"/>
</dbReference>
<feature type="transmembrane region" description="Helical" evidence="7">
    <location>
        <begin position="283"/>
        <end position="304"/>
    </location>
</feature>
<organism evidence="9 10">
    <name type="scientific">Halalkalibaculum roseum</name>
    <dbReference type="NCBI Taxonomy" id="2709311"/>
    <lineage>
        <taxon>Bacteria</taxon>
        <taxon>Pseudomonadati</taxon>
        <taxon>Balneolota</taxon>
        <taxon>Balneolia</taxon>
        <taxon>Balneolales</taxon>
        <taxon>Balneolaceae</taxon>
        <taxon>Halalkalibaculum</taxon>
    </lineage>
</organism>
<dbReference type="InterPro" id="IPR004358">
    <property type="entry name" value="Sig_transdc_His_kin-like_C"/>
</dbReference>
<dbReference type="EC" id="2.7.13.3" evidence="2"/>
<dbReference type="AlphaFoldDB" id="A0A6M1SKQ9"/>
<dbReference type="SMART" id="SM00388">
    <property type="entry name" value="HisKA"/>
    <property type="match status" value="1"/>
</dbReference>
<feature type="domain" description="Histidine kinase" evidence="8">
    <location>
        <begin position="320"/>
        <end position="538"/>
    </location>
</feature>
<dbReference type="Proteomes" id="UP000473278">
    <property type="component" value="Unassembled WGS sequence"/>
</dbReference>
<dbReference type="Gene3D" id="3.30.565.10">
    <property type="entry name" value="Histidine kinase-like ATPase, C-terminal domain"/>
    <property type="match status" value="1"/>
</dbReference>
<dbReference type="GO" id="GO:0005886">
    <property type="term" value="C:plasma membrane"/>
    <property type="evidence" value="ECO:0007669"/>
    <property type="project" value="TreeGrafter"/>
</dbReference>
<evidence type="ECO:0000259" key="8">
    <source>
        <dbReference type="PROSITE" id="PS50109"/>
    </source>
</evidence>
<evidence type="ECO:0000256" key="4">
    <source>
        <dbReference type="ARBA" id="ARBA00022679"/>
    </source>
</evidence>
<evidence type="ECO:0000256" key="5">
    <source>
        <dbReference type="ARBA" id="ARBA00022777"/>
    </source>
</evidence>
<dbReference type="GO" id="GO:0016036">
    <property type="term" value="P:cellular response to phosphate starvation"/>
    <property type="evidence" value="ECO:0007669"/>
    <property type="project" value="TreeGrafter"/>
</dbReference>
<keyword evidence="4" id="KW-0808">Transferase</keyword>
<dbReference type="Pfam" id="PF02518">
    <property type="entry name" value="HATPase_c"/>
    <property type="match status" value="1"/>
</dbReference>
<dbReference type="GO" id="GO:0004721">
    <property type="term" value="F:phosphoprotein phosphatase activity"/>
    <property type="evidence" value="ECO:0007669"/>
    <property type="project" value="TreeGrafter"/>
</dbReference>
<dbReference type="InterPro" id="IPR036097">
    <property type="entry name" value="HisK_dim/P_sf"/>
</dbReference>
<dbReference type="InterPro" id="IPR036890">
    <property type="entry name" value="HATPase_C_sf"/>
</dbReference>
<name>A0A6M1SKQ9_9BACT</name>
<dbReference type="CDD" id="cd00075">
    <property type="entry name" value="HATPase"/>
    <property type="match status" value="1"/>
</dbReference>
<dbReference type="GO" id="GO:0000155">
    <property type="term" value="F:phosphorelay sensor kinase activity"/>
    <property type="evidence" value="ECO:0007669"/>
    <property type="project" value="InterPro"/>
</dbReference>
<evidence type="ECO:0000256" key="7">
    <source>
        <dbReference type="SAM" id="Phobius"/>
    </source>
</evidence>
<reference evidence="9 10" key="1">
    <citation type="submission" date="2020-02" db="EMBL/GenBank/DDBJ databases">
        <title>Balneolaceae bacterium YR4-1, complete genome.</title>
        <authorList>
            <person name="Li Y."/>
            <person name="Wu S."/>
        </authorList>
    </citation>
    <scope>NUCLEOTIDE SEQUENCE [LARGE SCALE GENOMIC DNA]</scope>
    <source>
        <strain evidence="9 10">YR4-1</strain>
    </source>
</reference>
<keyword evidence="7" id="KW-1133">Transmembrane helix</keyword>
<comment type="caution">
    <text evidence="9">The sequence shown here is derived from an EMBL/GenBank/DDBJ whole genome shotgun (WGS) entry which is preliminary data.</text>
</comment>
<keyword evidence="3" id="KW-0597">Phosphoprotein</keyword>
<dbReference type="InterPro" id="IPR003594">
    <property type="entry name" value="HATPase_dom"/>
</dbReference>
<dbReference type="Gene3D" id="1.10.287.130">
    <property type="match status" value="1"/>
</dbReference>
<dbReference type="PRINTS" id="PR00344">
    <property type="entry name" value="BCTRLSENSOR"/>
</dbReference>
<keyword evidence="7" id="KW-0812">Transmembrane</keyword>
<evidence type="ECO:0000313" key="10">
    <source>
        <dbReference type="Proteomes" id="UP000473278"/>
    </source>
</evidence>
<dbReference type="SUPFAM" id="SSF55874">
    <property type="entry name" value="ATPase domain of HSP90 chaperone/DNA topoisomerase II/histidine kinase"/>
    <property type="match status" value="1"/>
</dbReference>
<protein>
    <recommendedName>
        <fullName evidence="2">histidine kinase</fullName>
        <ecNumber evidence="2">2.7.13.3</ecNumber>
    </recommendedName>
</protein>
<keyword evidence="7" id="KW-0472">Membrane</keyword>
<gene>
    <name evidence="9" type="ORF">G3570_03025</name>
</gene>
<evidence type="ECO:0000256" key="1">
    <source>
        <dbReference type="ARBA" id="ARBA00000085"/>
    </source>
</evidence>
<comment type="catalytic activity">
    <reaction evidence="1">
        <text>ATP + protein L-histidine = ADP + protein N-phospho-L-histidine.</text>
        <dbReference type="EC" id="2.7.13.3"/>
    </reaction>
</comment>
<keyword evidence="10" id="KW-1185">Reference proteome</keyword>
<proteinExistence type="predicted"/>
<dbReference type="InterPro" id="IPR005467">
    <property type="entry name" value="His_kinase_dom"/>
</dbReference>
<dbReference type="RefSeq" id="WP_165139024.1">
    <property type="nucleotide sequence ID" value="NZ_JAALLT010000001.1"/>
</dbReference>
<dbReference type="EMBL" id="JAALLT010000001">
    <property type="protein sequence ID" value="NGP75589.1"/>
    <property type="molecule type" value="Genomic_DNA"/>
</dbReference>
<dbReference type="InterPro" id="IPR003661">
    <property type="entry name" value="HisK_dim/P_dom"/>
</dbReference>
<accession>A0A6M1SKQ9</accession>
<keyword evidence="5 9" id="KW-0418">Kinase</keyword>
<evidence type="ECO:0000256" key="3">
    <source>
        <dbReference type="ARBA" id="ARBA00022553"/>
    </source>
</evidence>
<dbReference type="SMART" id="SM00387">
    <property type="entry name" value="HATPase_c"/>
    <property type="match status" value="1"/>
</dbReference>